<dbReference type="EMBL" id="BARU01013811">
    <property type="protein sequence ID" value="GAH41118.1"/>
    <property type="molecule type" value="Genomic_DNA"/>
</dbReference>
<proteinExistence type="predicted"/>
<dbReference type="Gene3D" id="3.40.710.10">
    <property type="entry name" value="DD-peptidase/beta-lactamase superfamily"/>
    <property type="match status" value="1"/>
</dbReference>
<protein>
    <recommendedName>
        <fullName evidence="3">Penicillin-binding protein transpeptidase domain-containing protein</fullName>
    </recommendedName>
</protein>
<organism evidence="4">
    <name type="scientific">marine sediment metagenome</name>
    <dbReference type="NCBI Taxonomy" id="412755"/>
    <lineage>
        <taxon>unclassified sequences</taxon>
        <taxon>metagenomes</taxon>
        <taxon>ecological metagenomes</taxon>
    </lineage>
</organism>
<feature type="domain" description="Penicillin-binding protein transpeptidase" evidence="3">
    <location>
        <begin position="19"/>
        <end position="182"/>
    </location>
</feature>
<keyword evidence="1" id="KW-0328">Glycosyltransferase</keyword>
<sequence length="185" mass="19914">RTFNPNGPIILESPGGPDWQVDNYGNAKYGEKMSVVDATIHSVNVVYAQLTMEVGPDNVAKTAMDMGVVTPLESNPAIGLGGIGGVSPLDMASSFSTLANNGTYYKPVSILKVKDSDENIIEEYQQEIKRPIRDSTAHFVTEILKRVITSGTGKRADIGRPAAGKTGTTQEYTDAWFVGYTPELT</sequence>
<reference evidence="4" key="1">
    <citation type="journal article" date="2014" name="Front. Microbiol.">
        <title>High frequency of phylogenetically diverse reductive dehalogenase-homologous genes in deep subseafloor sedimentary metagenomes.</title>
        <authorList>
            <person name="Kawai M."/>
            <person name="Futagami T."/>
            <person name="Toyoda A."/>
            <person name="Takaki Y."/>
            <person name="Nishi S."/>
            <person name="Hori S."/>
            <person name="Arai W."/>
            <person name="Tsubouchi T."/>
            <person name="Morono Y."/>
            <person name="Uchiyama I."/>
            <person name="Ito T."/>
            <person name="Fujiyama A."/>
            <person name="Inagaki F."/>
            <person name="Takami H."/>
        </authorList>
    </citation>
    <scope>NUCLEOTIDE SEQUENCE</scope>
    <source>
        <strain evidence="4">Expedition CK06-06</strain>
    </source>
</reference>
<dbReference type="InterPro" id="IPR012338">
    <property type="entry name" value="Beta-lactam/transpept-like"/>
</dbReference>
<dbReference type="GO" id="GO:0008658">
    <property type="term" value="F:penicillin binding"/>
    <property type="evidence" value="ECO:0007669"/>
    <property type="project" value="InterPro"/>
</dbReference>
<gene>
    <name evidence="4" type="ORF">S03H2_24721</name>
</gene>
<dbReference type="PANTHER" id="PTHR32282:SF33">
    <property type="entry name" value="PEPTIDOGLYCAN GLYCOSYLTRANSFERASE"/>
    <property type="match status" value="1"/>
</dbReference>
<accession>X1H736</accession>
<name>X1H736_9ZZZZ</name>
<dbReference type="GO" id="GO:0030288">
    <property type="term" value="C:outer membrane-bounded periplasmic space"/>
    <property type="evidence" value="ECO:0007669"/>
    <property type="project" value="TreeGrafter"/>
</dbReference>
<dbReference type="Pfam" id="PF00905">
    <property type="entry name" value="Transpeptidase"/>
    <property type="match status" value="1"/>
</dbReference>
<keyword evidence="2" id="KW-0808">Transferase</keyword>
<evidence type="ECO:0000259" key="3">
    <source>
        <dbReference type="Pfam" id="PF00905"/>
    </source>
</evidence>
<dbReference type="PANTHER" id="PTHR32282">
    <property type="entry name" value="BINDING PROTEIN TRANSPEPTIDASE, PUTATIVE-RELATED"/>
    <property type="match status" value="1"/>
</dbReference>
<dbReference type="GO" id="GO:0008955">
    <property type="term" value="F:peptidoglycan glycosyltransferase activity"/>
    <property type="evidence" value="ECO:0007669"/>
    <property type="project" value="TreeGrafter"/>
</dbReference>
<feature type="non-terminal residue" evidence="4">
    <location>
        <position position="185"/>
    </location>
</feature>
<dbReference type="InterPro" id="IPR050396">
    <property type="entry name" value="Glycosyltr_51/Transpeptidase"/>
</dbReference>
<feature type="non-terminal residue" evidence="4">
    <location>
        <position position="1"/>
    </location>
</feature>
<dbReference type="GO" id="GO:0009252">
    <property type="term" value="P:peptidoglycan biosynthetic process"/>
    <property type="evidence" value="ECO:0007669"/>
    <property type="project" value="TreeGrafter"/>
</dbReference>
<evidence type="ECO:0000256" key="2">
    <source>
        <dbReference type="ARBA" id="ARBA00022679"/>
    </source>
</evidence>
<dbReference type="AlphaFoldDB" id="X1H736"/>
<dbReference type="InterPro" id="IPR001460">
    <property type="entry name" value="PCN-bd_Tpept"/>
</dbReference>
<dbReference type="SUPFAM" id="SSF56601">
    <property type="entry name" value="beta-lactamase/transpeptidase-like"/>
    <property type="match status" value="1"/>
</dbReference>
<comment type="caution">
    <text evidence="4">The sequence shown here is derived from an EMBL/GenBank/DDBJ whole genome shotgun (WGS) entry which is preliminary data.</text>
</comment>
<evidence type="ECO:0000313" key="4">
    <source>
        <dbReference type="EMBL" id="GAH41118.1"/>
    </source>
</evidence>
<evidence type="ECO:0000256" key="1">
    <source>
        <dbReference type="ARBA" id="ARBA00022676"/>
    </source>
</evidence>